<dbReference type="RefSeq" id="XP_028151597.1">
    <property type="nucleotide sequence ID" value="XM_028295796.1"/>
</dbReference>
<protein>
    <submittedName>
        <fullName evidence="1">Uncharacterized protein LOC114344943</fullName>
    </submittedName>
</protein>
<dbReference type="PANTHER" id="PTHR46114:SF2">
    <property type="entry name" value="CULLIN N-TERMINAL DOMAIN-CONTAINING PROTEIN"/>
    <property type="match status" value="1"/>
</dbReference>
<dbReference type="AlphaFoldDB" id="A0A6P7GZL2"/>
<dbReference type="InParanoid" id="A0A6P7GZL2"/>
<accession>A0A6P7GZL2</accession>
<name>A0A6P7GZL2_DIAVI</name>
<sequence>MEIFGDFKIIAMILGMQGGYTKYCCFLCEWDSRARKEHFVRTVWSTRKLTVGEKNVTNESLVAPKDVILPPLHIKLGLMKQFVKAMDRNGQGFAYLTTKFPRLSDAKIKEALLSRKEKRSWIALKKVCKQFLGRHRSENYKDVRKY</sequence>
<reference evidence="1" key="1">
    <citation type="submission" date="2025-08" db="UniProtKB">
        <authorList>
            <consortium name="RefSeq"/>
        </authorList>
    </citation>
    <scope>IDENTIFICATION</scope>
    <source>
        <tissue evidence="1">Whole insect</tissue>
    </source>
</reference>
<organism evidence="1">
    <name type="scientific">Diabrotica virgifera virgifera</name>
    <name type="common">western corn rootworm</name>
    <dbReference type="NCBI Taxonomy" id="50390"/>
    <lineage>
        <taxon>Eukaryota</taxon>
        <taxon>Metazoa</taxon>
        <taxon>Ecdysozoa</taxon>
        <taxon>Arthropoda</taxon>
        <taxon>Hexapoda</taxon>
        <taxon>Insecta</taxon>
        <taxon>Pterygota</taxon>
        <taxon>Neoptera</taxon>
        <taxon>Endopterygota</taxon>
        <taxon>Coleoptera</taxon>
        <taxon>Polyphaga</taxon>
        <taxon>Cucujiformia</taxon>
        <taxon>Chrysomeloidea</taxon>
        <taxon>Chrysomelidae</taxon>
        <taxon>Galerucinae</taxon>
        <taxon>Diabroticina</taxon>
        <taxon>Diabroticites</taxon>
        <taxon>Diabrotica</taxon>
    </lineage>
</organism>
<proteinExistence type="predicted"/>
<evidence type="ECO:0000313" key="1">
    <source>
        <dbReference type="RefSeq" id="XP_028151597.1"/>
    </source>
</evidence>
<dbReference type="PANTHER" id="PTHR46114">
    <property type="entry name" value="APPLE DOMAIN-CONTAINING PROTEIN"/>
    <property type="match status" value="1"/>
</dbReference>
<gene>
    <name evidence="1" type="primary">LOC114344943</name>
</gene>